<feature type="domain" description="DUF5979" evidence="7">
    <location>
        <begin position="2030"/>
        <end position="2134"/>
    </location>
</feature>
<keyword evidence="5" id="KW-1133">Transmembrane helix</keyword>
<dbReference type="RefSeq" id="WP_388003652.1">
    <property type="nucleotide sequence ID" value="NZ_JBHUEE010000002.1"/>
</dbReference>
<feature type="domain" description="SD-repeat containing protein B" evidence="6">
    <location>
        <begin position="928"/>
        <end position="984"/>
    </location>
</feature>
<feature type="region of interest" description="Disordered" evidence="4">
    <location>
        <begin position="1028"/>
        <end position="1087"/>
    </location>
</feature>
<dbReference type="InterPro" id="IPR046022">
    <property type="entry name" value="DUF5979"/>
</dbReference>
<evidence type="ECO:0000313" key="9">
    <source>
        <dbReference type="Proteomes" id="UP001597277"/>
    </source>
</evidence>
<dbReference type="CDD" id="cd15482">
    <property type="entry name" value="Sialidase_non-viral"/>
    <property type="match status" value="1"/>
</dbReference>
<name>A0ABW4L3M2_9MICO</name>
<keyword evidence="5" id="KW-0812">Transmembrane</keyword>
<feature type="domain" description="DUF5979" evidence="7">
    <location>
        <begin position="1706"/>
        <end position="1800"/>
    </location>
</feature>
<feature type="domain" description="DUF5979" evidence="7">
    <location>
        <begin position="2694"/>
        <end position="2796"/>
    </location>
</feature>
<feature type="compositionally biased region" description="Pro residues" evidence="4">
    <location>
        <begin position="3343"/>
        <end position="3361"/>
    </location>
</feature>
<evidence type="ECO:0000256" key="5">
    <source>
        <dbReference type="SAM" id="Phobius"/>
    </source>
</evidence>
<feature type="region of interest" description="Disordered" evidence="4">
    <location>
        <begin position="803"/>
        <end position="828"/>
    </location>
</feature>
<feature type="domain" description="DUF5979" evidence="7">
    <location>
        <begin position="2143"/>
        <end position="2248"/>
    </location>
</feature>
<feature type="domain" description="DUF5979" evidence="7">
    <location>
        <begin position="3021"/>
        <end position="3122"/>
    </location>
</feature>
<feature type="compositionally biased region" description="Acidic residues" evidence="4">
    <location>
        <begin position="23"/>
        <end position="34"/>
    </location>
</feature>
<feature type="domain" description="DUF5979" evidence="7">
    <location>
        <begin position="2256"/>
        <end position="2353"/>
    </location>
</feature>
<feature type="domain" description="DUF5979" evidence="7">
    <location>
        <begin position="2585"/>
        <end position="2686"/>
    </location>
</feature>
<feature type="compositionally biased region" description="Low complexity" evidence="4">
    <location>
        <begin position="59"/>
        <end position="69"/>
    </location>
</feature>
<feature type="domain" description="DUF5979" evidence="7">
    <location>
        <begin position="1481"/>
        <end position="1574"/>
    </location>
</feature>
<reference evidence="9" key="1">
    <citation type="journal article" date="2019" name="Int. J. Syst. Evol. Microbiol.">
        <title>The Global Catalogue of Microorganisms (GCM) 10K type strain sequencing project: providing services to taxonomists for standard genome sequencing and annotation.</title>
        <authorList>
            <consortium name="The Broad Institute Genomics Platform"/>
            <consortium name="The Broad Institute Genome Sequencing Center for Infectious Disease"/>
            <person name="Wu L."/>
            <person name="Ma J."/>
        </authorList>
    </citation>
    <scope>NUCLEOTIDE SEQUENCE [LARGE SCALE GENOMIC DNA]</scope>
    <source>
        <strain evidence="9">JCM 17130</strain>
    </source>
</reference>
<dbReference type="Gene3D" id="2.60.40.10">
    <property type="entry name" value="Immunoglobulins"/>
    <property type="match status" value="2"/>
</dbReference>
<evidence type="ECO:0000259" key="6">
    <source>
        <dbReference type="Pfam" id="PF17210"/>
    </source>
</evidence>
<feature type="transmembrane region" description="Helical" evidence="5">
    <location>
        <begin position="3366"/>
        <end position="3388"/>
    </location>
</feature>
<protein>
    <submittedName>
        <fullName evidence="8">DUF5979 domain-containing protein</fullName>
    </submittedName>
</protein>
<feature type="region of interest" description="Disordered" evidence="4">
    <location>
        <begin position="3339"/>
        <end position="3366"/>
    </location>
</feature>
<feature type="region of interest" description="Disordered" evidence="4">
    <location>
        <begin position="1"/>
        <end position="89"/>
    </location>
</feature>
<evidence type="ECO:0000259" key="7">
    <source>
        <dbReference type="Pfam" id="PF19407"/>
    </source>
</evidence>
<comment type="subcellular location">
    <subcellularLocation>
        <location evidence="1">Secreted</location>
    </subcellularLocation>
</comment>
<feature type="domain" description="DUF5979" evidence="7">
    <location>
        <begin position="1245"/>
        <end position="1346"/>
    </location>
</feature>
<dbReference type="Gene3D" id="2.120.10.10">
    <property type="match status" value="1"/>
</dbReference>
<dbReference type="Proteomes" id="UP001597277">
    <property type="component" value="Unassembled WGS sequence"/>
</dbReference>
<accession>A0ABW4L3M2</accession>
<sequence>MTTTTPAEAAPEDVIAGGRVFEDNDGNGEFDADASDGYRERGIGNVTVTVTDALGRSATTTTQRTQTWQPGDPPDSPQFPNDPNDPTVTPGQWVWEAEGTWSMTEGEFTEQTGEVPFVKEGETTAQLRVTYSDAPARYESWFAVDRAQNGSSVQFAQAGDQEIDFALLRPEDHRPEPLDVITSIQSAGDPQHPSVVDAPALRSTDWSTSQEVHAYQDLNKNDAYDEGVDNLAPTNPDGEEYRWYDDLNQDGFWDEDEPGSDVAFIDENGNGYWDQGPWSQMNVYGGLEPTGPTVTVEPQTFPSVRVIYPGGECWPGPLTVTERLTDPQIVPDDPNTAVDESTNPRPGAYVVENFQLPDWCPGNPGSVSGVFVPGGAYDGEPQFRQARTVELTQPEEPRDIATYGEVGSVWGAAYEQSSNSYLVSAVYKRISGLAEHRWGGSTERALGGIFRIPEVLDPGTGKIAEGIGPSGDTEPWFSLTDLGIDVGSVPSNAERGLAGPTEELADPDAFANAAKVGIGGIDTWTDGTTTYLYVMNLADRNLYRIDISPSNPASPGYDPDFVPTAGDVLQIPLGLSESERPWAVEVWNDEVYVGWSDTGSEPGHCATLSRRESEPPDWTECDSTETLHAYAGRVALDGGDVTTVMDIDQGYPRGNPINNWGGQGDRYAQENPQVRRWNTWSDVWTWDAADADGNDFPDGSVGFSTREGSAWSSGHYVQAYPQAVVSSLSFDSAGFLSIGMMDRTALQAGNIQRAADSDEPDGTPPNVYFEGVSSGDTTLAGWNANQGRYVHEFEGRSTAVGLDGASSQRFDSTPEHHNSGPGGREFYDDDQALDASARGSSEALNHEEVGLGAVLGLPGATELAMTAFDPLVNIRVQGLMWLGVEDGAPTRAVELTDDPGHAEHPDYSFQKGGGLGDLDALAVPPPVEIGNRVSFDADQDGQQSADEPGIPGVTVELVDAAGEVIGTQQTAEDGTYYFTSREENADHYAPMEHGQDYTVRFVKPEDGRLEVDLWGTRVTAPWSDVPFTEMQAPEGENPHGPNDNADGVATRQQVTPALEPDPPVDPDRTDSNPDTENGEYTFTLGGAGRNDHSIDAAYVAYAPLQVEKLIDPEGGAGAPGMTFDITLNTQDFRGLAVGPDDPDPDAAFTFEDLAAYERNADLVTDADPNGIADGVLTVRIGEDGTVPPAVAWFPLGSTVEVTEVASDAVEEVTYTPTGPIELVDGDAEATPVRVQVTNTLTAGTFSVTKTVTGEAAGQVPDGTSFTAQYSVDGGETWVDLVVPYDADGDGTPAPAVSPTLPVGTEVLLCEIDLPPPPAGVAWGEPTISGEGVTFDPETGCATFTVTEGETGVQLTLENVANPAPGDWQVSKTVAGGAAGDVPPGTTFVVEWTTTPGDPDSWQTLEVPYGETVSPPGDLPAGTRVTVREGPMPDVPNVDWGTPVFTVGGGAPQPGPVTFTVGAGATVSLGLENTAVPDPGTFSVRKAIIGGAAGVAGAADPTFAFEYSTDGGETWTQLDVPLGEIVSPSEEFPIGTEVLIREVEPLPEVPGVVWGDPQLFVDGEPVDSPATITITGADEPSPAIVMLNTATPAPGQFTVTKTLQGPAAGDVPPGTEFTVEYTVDGGEPVEISVPVGESVTIEDVPAGAEVTVTEVSLPDIPGIVWGEVILSVDGVPQEGDSVTFTVGADTGVSVGVTNTARYAPGNFAVEKVLEGEAADQVPDGTEFVLEYSVDGGETWNPLTVPLGQLVTSGEFPAGTEVLLREGPLPEVPGVEWGTPVVSPESLTVGAGTTAEITMTNTANDAPGEFTVAKALDGEAAGDVPLSAAFTVEYSIDGGETWETLTVGADGVPVSSGQIPAGTEVLLRETDQRPDVPGVQWGEVTLTVDGEPVDGDTASFTIGPDTVVELVATNTAEYQPGNFTVEKLLEGNGAGDVPDGTEFTIEYTVDGGEPQTATVTVGEPWTSPDLPAGSEVTVTEVDLPDVEGVMWGEPALTVDGQAAETPATFTVGAGTTVGVEITNTAEEAPGNFTVAKSVTGGAAGDVPGDATFVVEYSIDGGETWAELRVTADGTPVTSPDIPAGTQVMVRETVARPDVPGVTWGEVRLSVDGMPINGTTATFTVDADTTVEIVVTNPAEQSPGTFTVAKAVDGEAAGQVPDDAEFTLEYSTDGGETWNPLTVRADGTPVTAPQLPAGTEVLVRETDERPDIDGVEWGEVSLTVDGEPVDGDTASFTVGAGTTVEVVVTNTAQPAPGGFELVKEVTGDAAGLVPPETEFTVEYSTDGGQTWETTTVTADGTPTVVQDLPAGTEVTFREVTPLPEVDGVVWGEPVIDPQTLTVEPGATATVTVTNTAAPAPGQFSVAKALDGEAAGEVPGDAEFTVEYSTDGGQTWQPLTITADGTPVTVEDLPAGTEVQLRETDERPDIDGVEWGEVTLTVNGEPVESPASFTIGSNTGVAVVVTNAAEYLPGGFSVAKALDGEAAGEVPGDAEFTVEYSTDGGETWEPLTVTADGTPVAVEDLPAGTEVLLRETDERPDVPGVEWGEVTLTVDGEPVDGDTASFTIGADSTVELVVTNTANPAPGSFSVEKVLEGEAAGQVPEGTEFTIEYTVDGGEPQSATVTVGEPWTSPDLPAGSEVTVTEVNLPEIDGVTWGDPVLTVDGEPAETPATFTIGAGTTVGVEVTNTANPAPGNFSVEKLLEGEAANQVPEGTEFTIEYTIDGLDPISQTVTVGEPWTSPELQAGTEVTVIEVDLPEIDGVEWGEVVLTVDDEPVDGDTATFTIEAGTTIQVVVTNTAQQAPGGFELVKEITGDAAGLVPPETEFTVEYSVDGGETWEAATVTADGTPTAVEDLPAGTEVTFREVAPLPDLPGVTWGEPVIEPESLTVEPGATATVTVTNTAQPSPGNFAVAKVLDGPAAGDVPGDAEFTVEYSVDGGETWEPLTVTADGAPVTSPDFPAGTEVLLRETDARPDVPGVEWGEVTLTVNGEPVEGETASFPIGPNTGAAIVATNTADYTPGGFTVEKLVEGGAADAVPDGTEFTVEYALDGGGPQTATVTVGVPSTSEDLPAGTEVAVTEVDLPEIDGVTWGDPVLTVDGEPVETPATFTIGAGTTVEVVVTNTAQPAPGGFELVKEVTGDAAGLVPPETEFTVEYSTDGGETWQTTTVTADGTPTVVEDLPAGTEVTFREVTPLPEVDGVVWGEPVIDPQTLTVEPGATATVTVTNTAAPAPGQFSVAKALDGGAAGEVPGDAEFTVEYSTDGGETWEPLTITAGGTPVTVEDLPAGTEVQLRETAARPDVDGVDWGEVTLTVNGEPVDGDTAVFTVDPDTGVAIVVTNTADVPPTPQPPTEPPDEPPPGPGLPITGATGVGLLATLALLAVAAGLLMIRSRQRNK</sequence>
<feature type="domain" description="DUF5979" evidence="7">
    <location>
        <begin position="2360"/>
        <end position="2464"/>
    </location>
</feature>
<proteinExistence type="predicted"/>
<feature type="domain" description="DUF5979" evidence="7">
    <location>
        <begin position="3234"/>
        <end position="3340"/>
    </location>
</feature>
<organism evidence="8 9">
    <name type="scientific">Georgenia deserti</name>
    <dbReference type="NCBI Taxonomy" id="2093781"/>
    <lineage>
        <taxon>Bacteria</taxon>
        <taxon>Bacillati</taxon>
        <taxon>Actinomycetota</taxon>
        <taxon>Actinomycetes</taxon>
        <taxon>Micrococcales</taxon>
        <taxon>Bogoriellaceae</taxon>
        <taxon>Georgenia</taxon>
    </lineage>
</organism>
<dbReference type="Pfam" id="PF19407">
    <property type="entry name" value="DUF5979"/>
    <property type="match status" value="19"/>
</dbReference>
<keyword evidence="5" id="KW-0472">Membrane</keyword>
<feature type="domain" description="DUF5979" evidence="7">
    <location>
        <begin position="1368"/>
        <end position="1473"/>
    </location>
</feature>
<feature type="domain" description="DUF5979" evidence="7">
    <location>
        <begin position="3130"/>
        <end position="3227"/>
    </location>
</feature>
<feature type="domain" description="DUF5979" evidence="7">
    <location>
        <begin position="2804"/>
        <end position="2900"/>
    </location>
</feature>
<dbReference type="Pfam" id="PF17210">
    <property type="entry name" value="SdrD_B"/>
    <property type="match status" value="1"/>
</dbReference>
<feature type="domain" description="DUF5979" evidence="7">
    <location>
        <begin position="2908"/>
        <end position="3014"/>
    </location>
</feature>
<evidence type="ECO:0000256" key="1">
    <source>
        <dbReference type="ARBA" id="ARBA00004613"/>
    </source>
</evidence>
<feature type="compositionally biased region" description="Polar residues" evidence="4">
    <location>
        <begin position="78"/>
        <end position="89"/>
    </location>
</feature>
<gene>
    <name evidence="8" type="ORF">ACFSE6_06280</name>
</gene>
<keyword evidence="9" id="KW-1185">Reference proteome</keyword>
<evidence type="ECO:0000313" key="8">
    <source>
        <dbReference type="EMBL" id="MFD1717433.1"/>
    </source>
</evidence>
<dbReference type="SUPFAM" id="SSF117074">
    <property type="entry name" value="Hypothetical protein PA1324"/>
    <property type="match status" value="1"/>
</dbReference>
<evidence type="ECO:0000256" key="4">
    <source>
        <dbReference type="SAM" id="MobiDB-lite"/>
    </source>
</evidence>
<feature type="domain" description="DUF5979" evidence="7">
    <location>
        <begin position="1921"/>
        <end position="2023"/>
    </location>
</feature>
<evidence type="ECO:0000256" key="2">
    <source>
        <dbReference type="ARBA" id="ARBA00022525"/>
    </source>
</evidence>
<dbReference type="InterPro" id="IPR036278">
    <property type="entry name" value="Sialidase_sf"/>
</dbReference>
<keyword evidence="3" id="KW-0732">Signal</keyword>
<feature type="domain" description="DUF5979" evidence="7">
    <location>
        <begin position="1808"/>
        <end position="1914"/>
    </location>
</feature>
<comment type="caution">
    <text evidence="8">The sequence shown here is derived from an EMBL/GenBank/DDBJ whole genome shotgun (WGS) entry which is preliminary data.</text>
</comment>
<dbReference type="InterPro" id="IPR013783">
    <property type="entry name" value="Ig-like_fold"/>
</dbReference>
<dbReference type="SUPFAM" id="SSF110296">
    <property type="entry name" value="Oligoxyloglucan reducing end-specific cellobiohydrolase"/>
    <property type="match status" value="2"/>
</dbReference>
<feature type="domain" description="DUF5979" evidence="7">
    <location>
        <begin position="2472"/>
        <end position="2577"/>
    </location>
</feature>
<dbReference type="InterPro" id="IPR033764">
    <property type="entry name" value="Sdr_B"/>
</dbReference>
<dbReference type="EMBL" id="JBHUEE010000002">
    <property type="protein sequence ID" value="MFD1717433.1"/>
    <property type="molecule type" value="Genomic_DNA"/>
</dbReference>
<dbReference type="SUPFAM" id="SSF50939">
    <property type="entry name" value="Sialidases"/>
    <property type="match status" value="3"/>
</dbReference>
<feature type="domain" description="DUF5979" evidence="7">
    <location>
        <begin position="1596"/>
        <end position="1698"/>
    </location>
</feature>
<keyword evidence="2" id="KW-0964">Secreted</keyword>
<evidence type="ECO:0000256" key="3">
    <source>
        <dbReference type="ARBA" id="ARBA00022729"/>
    </source>
</evidence>